<proteinExistence type="predicted"/>
<accession>A0A1V1PF75</accession>
<name>A0A1V1PF75_9BACT</name>
<gene>
    <name evidence="1" type="ORF">OMM_06929</name>
</gene>
<evidence type="ECO:0000313" key="1">
    <source>
        <dbReference type="EMBL" id="ETR73434.1"/>
    </source>
</evidence>
<organism evidence="1 2">
    <name type="scientific">Candidatus Magnetoglobus multicellularis str. Araruama</name>
    <dbReference type="NCBI Taxonomy" id="890399"/>
    <lineage>
        <taxon>Bacteria</taxon>
        <taxon>Pseudomonadati</taxon>
        <taxon>Thermodesulfobacteriota</taxon>
        <taxon>Desulfobacteria</taxon>
        <taxon>Desulfobacterales</taxon>
        <taxon>Desulfobacteraceae</taxon>
        <taxon>Candidatus Magnetoglobus</taxon>
    </lineage>
</organism>
<sequence length="141" mass="16954">MKLFQKFENNMDLRYVEKNLGKINEIFIEMGEELSDVKERKLYKKYGYNSFKTFIDIEFNMSMNIINKILRVYRTMVCELDFDEESLKEIGFDKLVQVVSVKKMVENLEEFNSLIDYAKSTSLTKLREKILEIKEDYKKII</sequence>
<protein>
    <submittedName>
        <fullName evidence="1">Uncharacterized protein</fullName>
    </submittedName>
</protein>
<comment type="caution">
    <text evidence="1">The sequence shown here is derived from an EMBL/GenBank/DDBJ whole genome shotgun (WGS) entry which is preliminary data.</text>
</comment>
<reference evidence="2" key="1">
    <citation type="submission" date="2012-11" db="EMBL/GenBank/DDBJ databases">
        <authorList>
            <person name="Lucero-Rivera Y.E."/>
            <person name="Tovar-Ramirez D."/>
        </authorList>
    </citation>
    <scope>NUCLEOTIDE SEQUENCE [LARGE SCALE GENOMIC DNA]</scope>
    <source>
        <strain evidence="2">Araruama</strain>
    </source>
</reference>
<evidence type="ECO:0000313" key="2">
    <source>
        <dbReference type="Proteomes" id="UP000189670"/>
    </source>
</evidence>
<dbReference type="EMBL" id="ATBP01000060">
    <property type="protein sequence ID" value="ETR73434.1"/>
    <property type="molecule type" value="Genomic_DNA"/>
</dbReference>
<dbReference type="Proteomes" id="UP000189670">
    <property type="component" value="Unassembled WGS sequence"/>
</dbReference>
<dbReference type="AlphaFoldDB" id="A0A1V1PF75"/>